<dbReference type="InterPro" id="IPR050263">
    <property type="entry name" value="Bact_Fimbrial_Adh_Pro"/>
</dbReference>
<evidence type="ECO:0000256" key="5">
    <source>
        <dbReference type="SAM" id="SignalP"/>
    </source>
</evidence>
<dbReference type="PANTHER" id="PTHR33420">
    <property type="entry name" value="FIMBRIAL SUBUNIT ELFA-RELATED"/>
    <property type="match status" value="1"/>
</dbReference>
<dbReference type="PROSITE" id="PS51257">
    <property type="entry name" value="PROKAR_LIPOPROTEIN"/>
    <property type="match status" value="1"/>
</dbReference>
<comment type="caution">
    <text evidence="7">The sequence shown here is derived from an EMBL/GenBank/DDBJ whole genome shotgun (WGS) entry which is preliminary data.</text>
</comment>
<keyword evidence="4" id="KW-0281">Fimbrium</keyword>
<dbReference type="InterPro" id="IPR008966">
    <property type="entry name" value="Adhesion_dom_sf"/>
</dbReference>
<name>A0AB35LFU4_PRORE</name>
<feature type="domain" description="Fimbrial-type adhesion" evidence="6">
    <location>
        <begin position="28"/>
        <end position="168"/>
    </location>
</feature>
<dbReference type="Pfam" id="PF00419">
    <property type="entry name" value="Fimbrial"/>
    <property type="match status" value="1"/>
</dbReference>
<evidence type="ECO:0000259" key="6">
    <source>
        <dbReference type="Pfam" id="PF00419"/>
    </source>
</evidence>
<dbReference type="RefSeq" id="WP_110592918.1">
    <property type="nucleotide sequence ID" value="NZ_ABEXOC020000039.1"/>
</dbReference>
<evidence type="ECO:0000313" key="8">
    <source>
        <dbReference type="Proteomes" id="UP001162044"/>
    </source>
</evidence>
<evidence type="ECO:0000256" key="4">
    <source>
        <dbReference type="ARBA" id="ARBA00023263"/>
    </source>
</evidence>
<dbReference type="GO" id="GO:0043709">
    <property type="term" value="P:cell adhesion involved in single-species biofilm formation"/>
    <property type="evidence" value="ECO:0007669"/>
    <property type="project" value="TreeGrafter"/>
</dbReference>
<feature type="chain" id="PRO_5044222979" evidence="5">
    <location>
        <begin position="22"/>
        <end position="169"/>
    </location>
</feature>
<feature type="signal peptide" evidence="5">
    <location>
        <begin position="1"/>
        <end position="21"/>
    </location>
</feature>
<dbReference type="GO" id="GO:0009289">
    <property type="term" value="C:pilus"/>
    <property type="evidence" value="ECO:0007669"/>
    <property type="project" value="UniProtKB-SubCell"/>
</dbReference>
<dbReference type="SUPFAM" id="SSF49401">
    <property type="entry name" value="Bacterial adhesins"/>
    <property type="match status" value="1"/>
</dbReference>
<accession>A0AB35LFU4</accession>
<sequence>MRIFFSGVIGLLLGCVVTAQASDIRFDISGVIKNGACSVSLVNTPSVFLGTFSTEYLDNLGKTTPLVPFQLTVDDCPQNYTNVQVTFTGEPLTENPQLIALQAGGAKNVGIALYDSDKTSLIDINSASSGKIVSTEEATTLTFYAAYQATGKVTEGEANADINFTLSYN</sequence>
<organism evidence="7 8">
    <name type="scientific">Providencia rettgeri</name>
    <dbReference type="NCBI Taxonomy" id="587"/>
    <lineage>
        <taxon>Bacteria</taxon>
        <taxon>Pseudomonadati</taxon>
        <taxon>Pseudomonadota</taxon>
        <taxon>Gammaproteobacteria</taxon>
        <taxon>Enterobacterales</taxon>
        <taxon>Morganellaceae</taxon>
        <taxon>Providencia</taxon>
    </lineage>
</organism>
<dbReference type="PANTHER" id="PTHR33420:SF3">
    <property type="entry name" value="FIMBRIAL SUBUNIT ELFA"/>
    <property type="match status" value="1"/>
</dbReference>
<reference evidence="7" key="1">
    <citation type="submission" date="2023-04" db="EMBL/GenBank/DDBJ databases">
        <authorList>
            <person name="Li W."/>
        </authorList>
    </citation>
    <scope>NUCLEOTIDE SEQUENCE</scope>
    <source>
        <strain evidence="7">QITACRE101</strain>
    </source>
</reference>
<keyword evidence="3 5" id="KW-0732">Signal</keyword>
<evidence type="ECO:0000256" key="1">
    <source>
        <dbReference type="ARBA" id="ARBA00004561"/>
    </source>
</evidence>
<evidence type="ECO:0000256" key="2">
    <source>
        <dbReference type="ARBA" id="ARBA00006671"/>
    </source>
</evidence>
<protein>
    <submittedName>
        <fullName evidence="7">Fimbrial protein</fullName>
    </submittedName>
</protein>
<dbReference type="Gene3D" id="2.60.40.1090">
    <property type="entry name" value="Fimbrial-type adhesion domain"/>
    <property type="match status" value="1"/>
</dbReference>
<dbReference type="EMBL" id="JARVQW010000014">
    <property type="protein sequence ID" value="MDH2307567.1"/>
    <property type="molecule type" value="Genomic_DNA"/>
</dbReference>
<dbReference type="InterPro" id="IPR036937">
    <property type="entry name" value="Adhesion_dom_fimbrial_sf"/>
</dbReference>
<evidence type="ECO:0000313" key="7">
    <source>
        <dbReference type="EMBL" id="MDH2307567.1"/>
    </source>
</evidence>
<dbReference type="Proteomes" id="UP001162044">
    <property type="component" value="Unassembled WGS sequence"/>
</dbReference>
<comment type="similarity">
    <text evidence="2">Belongs to the fimbrial protein family.</text>
</comment>
<gene>
    <name evidence="7" type="ORF">QDQ51_19390</name>
</gene>
<comment type="subcellular location">
    <subcellularLocation>
        <location evidence="1">Fimbrium</location>
    </subcellularLocation>
</comment>
<dbReference type="InterPro" id="IPR000259">
    <property type="entry name" value="Adhesion_dom_fimbrial"/>
</dbReference>
<proteinExistence type="inferred from homology"/>
<evidence type="ECO:0000256" key="3">
    <source>
        <dbReference type="ARBA" id="ARBA00022729"/>
    </source>
</evidence>
<reference evidence="7" key="2">
    <citation type="submission" date="2023-10" db="EMBL/GenBank/DDBJ databases">
        <title>Analysis of Resistance Genes of Carbapenem-resistant Providencia rettgeri.</title>
        <authorList>
            <person name="Liu M."/>
        </authorList>
    </citation>
    <scope>NUCLEOTIDE SEQUENCE</scope>
    <source>
        <strain evidence="7">QITACRE101</strain>
    </source>
</reference>
<dbReference type="AlphaFoldDB" id="A0AB35LFU4"/>